<keyword evidence="1" id="KW-0472">Membrane</keyword>
<feature type="transmembrane region" description="Helical" evidence="1">
    <location>
        <begin position="9"/>
        <end position="28"/>
    </location>
</feature>
<evidence type="ECO:0000313" key="2">
    <source>
        <dbReference type="EMBL" id="MEQ2563472.1"/>
    </source>
</evidence>
<dbReference type="EMBL" id="JBBMFJ010000019">
    <property type="protein sequence ID" value="MEQ2563472.1"/>
    <property type="molecule type" value="Genomic_DNA"/>
</dbReference>
<name>A0ABV1HMC7_9FIRM</name>
<keyword evidence="1" id="KW-1133">Transmembrane helix</keyword>
<keyword evidence="3" id="KW-1185">Reference proteome</keyword>
<feature type="transmembrane region" description="Helical" evidence="1">
    <location>
        <begin position="54"/>
        <end position="74"/>
    </location>
</feature>
<dbReference type="RefSeq" id="WP_349229610.1">
    <property type="nucleotide sequence ID" value="NZ_JBBMFJ010000019.1"/>
</dbReference>
<feature type="transmembrane region" description="Helical" evidence="1">
    <location>
        <begin position="86"/>
        <end position="106"/>
    </location>
</feature>
<protein>
    <submittedName>
        <fullName evidence="2">Uncharacterized protein</fullName>
    </submittedName>
</protein>
<keyword evidence="1" id="KW-0812">Transmembrane</keyword>
<organism evidence="2 3">
    <name type="scientific">Ventrimonas faecis</name>
    <dbReference type="NCBI Taxonomy" id="3133170"/>
    <lineage>
        <taxon>Bacteria</taxon>
        <taxon>Bacillati</taxon>
        <taxon>Bacillota</taxon>
        <taxon>Clostridia</taxon>
        <taxon>Lachnospirales</taxon>
        <taxon>Lachnospiraceae</taxon>
        <taxon>Ventrimonas</taxon>
    </lineage>
</organism>
<evidence type="ECO:0000256" key="1">
    <source>
        <dbReference type="SAM" id="Phobius"/>
    </source>
</evidence>
<accession>A0ABV1HMC7</accession>
<comment type="caution">
    <text evidence="2">The sequence shown here is derived from an EMBL/GenBank/DDBJ whole genome shotgun (WGS) entry which is preliminary data.</text>
</comment>
<reference evidence="2 3" key="1">
    <citation type="submission" date="2024-03" db="EMBL/GenBank/DDBJ databases">
        <title>Human intestinal bacterial collection.</title>
        <authorList>
            <person name="Pauvert C."/>
            <person name="Hitch T.C.A."/>
            <person name="Clavel T."/>
        </authorList>
    </citation>
    <scope>NUCLEOTIDE SEQUENCE [LARGE SCALE GENOMIC DNA]</scope>
    <source>
        <strain evidence="2 3">CLA-AP-H27</strain>
    </source>
</reference>
<evidence type="ECO:0000313" key="3">
    <source>
        <dbReference type="Proteomes" id="UP001437460"/>
    </source>
</evidence>
<dbReference type="Proteomes" id="UP001437460">
    <property type="component" value="Unassembled WGS sequence"/>
</dbReference>
<proteinExistence type="predicted"/>
<sequence length="109" mass="12688">MSIEKCMELYPKWIVITAVVLYIIHRLLPYDYREKFPHDNPPPKFLGTFSLGELIQYIIQVLVFPIIIFIAIALKLSGNSGNIPYIVFVVLLIIWWFVPKALARIIDGW</sequence>
<gene>
    <name evidence="2" type="ORF">WMO41_09930</name>
</gene>